<dbReference type="InterPro" id="IPR024455">
    <property type="entry name" value="Phage_capsid"/>
</dbReference>
<dbReference type="InterPro" id="IPR054612">
    <property type="entry name" value="Phage_capsid-like_C"/>
</dbReference>
<dbReference type="NCBIfam" id="TIGR01554">
    <property type="entry name" value="major_cap_HK97"/>
    <property type="match status" value="1"/>
</dbReference>
<reference evidence="3" key="2">
    <citation type="submission" date="2021-09" db="EMBL/GenBank/DDBJ databases">
        <authorList>
            <person name="Gilroy R."/>
        </authorList>
    </citation>
    <scope>NUCLEOTIDE SEQUENCE</scope>
    <source>
        <strain evidence="3">ChiBcolR7-4860</strain>
    </source>
</reference>
<organism evidence="3 4">
    <name type="scientific">Bifidobacterium pullorum subsp. gallinarum</name>
    <dbReference type="NCBI Taxonomy" id="78344"/>
    <lineage>
        <taxon>Bacteria</taxon>
        <taxon>Bacillati</taxon>
        <taxon>Actinomycetota</taxon>
        <taxon>Actinomycetes</taxon>
        <taxon>Bifidobacteriales</taxon>
        <taxon>Bifidobacteriaceae</taxon>
        <taxon>Bifidobacterium</taxon>
    </lineage>
</organism>
<evidence type="ECO:0000256" key="1">
    <source>
        <dbReference type="ARBA" id="ARBA00004328"/>
    </source>
</evidence>
<evidence type="ECO:0000313" key="3">
    <source>
        <dbReference type="EMBL" id="HJG41092.1"/>
    </source>
</evidence>
<protein>
    <submittedName>
        <fullName evidence="3">Phage major capsid protein</fullName>
    </submittedName>
</protein>
<reference evidence="3" key="1">
    <citation type="journal article" date="2021" name="PeerJ">
        <title>Extensive microbial diversity within the chicken gut microbiome revealed by metagenomics and culture.</title>
        <authorList>
            <person name="Gilroy R."/>
            <person name="Ravi A."/>
            <person name="Getino M."/>
            <person name="Pursley I."/>
            <person name="Horton D.L."/>
            <person name="Alikhan N.F."/>
            <person name="Baker D."/>
            <person name="Gharbi K."/>
            <person name="Hall N."/>
            <person name="Watson M."/>
            <person name="Adriaenssens E.M."/>
            <person name="Foster-Nyarko E."/>
            <person name="Jarju S."/>
            <person name="Secka A."/>
            <person name="Antonio M."/>
            <person name="Oren A."/>
            <person name="Chaudhuri R.R."/>
            <person name="La Ragione R."/>
            <person name="Hildebrand F."/>
            <person name="Pallen M.J."/>
        </authorList>
    </citation>
    <scope>NUCLEOTIDE SEQUENCE</scope>
    <source>
        <strain evidence="3">ChiBcolR7-4860</strain>
    </source>
</reference>
<dbReference type="SUPFAM" id="SSF56563">
    <property type="entry name" value="Major capsid protein gp5"/>
    <property type="match status" value="1"/>
</dbReference>
<accession>A0A921IVP5</accession>
<evidence type="ECO:0000313" key="4">
    <source>
        <dbReference type="Proteomes" id="UP000786560"/>
    </source>
</evidence>
<comment type="subcellular location">
    <subcellularLocation>
        <location evidence="1">Virion</location>
    </subcellularLocation>
</comment>
<dbReference type="Gene3D" id="3.30.2320.10">
    <property type="entry name" value="hypothetical protein PF0899 domain"/>
    <property type="match status" value="1"/>
</dbReference>
<proteinExistence type="predicted"/>
<dbReference type="Proteomes" id="UP000786560">
    <property type="component" value="Unassembled WGS sequence"/>
</dbReference>
<sequence>MALLTNDKESLYPSLHLDARATVPEALIISTTTFGGNVEGDTPALRVAVSKQDGTTAFVREGAKIGESEPQLDELVIHTGKLAQLFRHSNEVSHYKTPTNLFSLSIQRSMTTAADKAFLTNDPQEGDEWQPKGLLHMDTVTTGTAWGATPTDVFDAVSDAIVTIEADNGKPSHIILSPKTWGGIRKITTGTSEYQLGAPGEAVDKSIWGVPVIVNPQMTDDDILVLDKTGIIAAYGQMTFSRHDAFEYDSTVLRSTWRIGWGILHQQRVVKLSKSKE</sequence>
<dbReference type="EMBL" id="DYUX01000004">
    <property type="protein sequence ID" value="HJG41092.1"/>
    <property type="molecule type" value="Genomic_DNA"/>
</dbReference>
<comment type="caution">
    <text evidence="3">The sequence shown here is derived from an EMBL/GenBank/DDBJ whole genome shotgun (WGS) entry which is preliminary data.</text>
</comment>
<name>A0A921IVP5_9BIFI</name>
<evidence type="ECO:0000259" key="2">
    <source>
        <dbReference type="Pfam" id="PF05065"/>
    </source>
</evidence>
<dbReference type="RefSeq" id="WP_278710784.1">
    <property type="nucleotide sequence ID" value="NZ_DYUX01000004.1"/>
</dbReference>
<feature type="domain" description="Phage capsid-like C-terminal" evidence="2">
    <location>
        <begin position="46"/>
        <end position="272"/>
    </location>
</feature>
<dbReference type="Pfam" id="PF05065">
    <property type="entry name" value="Phage_capsid"/>
    <property type="match status" value="1"/>
</dbReference>
<dbReference type="AlphaFoldDB" id="A0A921IVP5"/>
<dbReference type="Gene3D" id="3.30.2400.10">
    <property type="entry name" value="Major capsid protein gp5"/>
    <property type="match status" value="1"/>
</dbReference>
<gene>
    <name evidence="3" type="ORF">K8U73_01670</name>
</gene>